<keyword evidence="3" id="KW-1185">Reference proteome</keyword>
<keyword evidence="1" id="KW-0560">Oxidoreductase</keyword>
<protein>
    <recommendedName>
        <fullName evidence="4">Short-chain dehydrogenase/reductase</fullName>
    </recommendedName>
</protein>
<comment type="caution">
    <text evidence="2">The sequence shown here is derived from an EMBL/GenBank/DDBJ whole genome shotgun (WGS) entry which is preliminary data.</text>
</comment>
<evidence type="ECO:0000313" key="3">
    <source>
        <dbReference type="Proteomes" id="UP001219568"/>
    </source>
</evidence>
<organism evidence="2 3">
    <name type="scientific">Penicillium canescens</name>
    <dbReference type="NCBI Taxonomy" id="5083"/>
    <lineage>
        <taxon>Eukaryota</taxon>
        <taxon>Fungi</taxon>
        <taxon>Dikarya</taxon>
        <taxon>Ascomycota</taxon>
        <taxon>Pezizomycotina</taxon>
        <taxon>Eurotiomycetes</taxon>
        <taxon>Eurotiomycetidae</taxon>
        <taxon>Eurotiales</taxon>
        <taxon>Aspergillaceae</taxon>
        <taxon>Penicillium</taxon>
    </lineage>
</organism>
<dbReference type="InterPro" id="IPR036291">
    <property type="entry name" value="NAD(P)-bd_dom_sf"/>
</dbReference>
<gene>
    <name evidence="2" type="ORF">N7460_012658</name>
</gene>
<evidence type="ECO:0008006" key="4">
    <source>
        <dbReference type="Google" id="ProtNLM"/>
    </source>
</evidence>
<dbReference type="Pfam" id="PF00106">
    <property type="entry name" value="adh_short"/>
    <property type="match status" value="1"/>
</dbReference>
<dbReference type="PANTHER" id="PTHR47534:SF2">
    <property type="entry name" value="KETOREDUCTASE (KR) DOMAIN-CONTAINING PROTEIN-RELATED"/>
    <property type="match status" value="1"/>
</dbReference>
<dbReference type="EMBL" id="JAQJZL010000015">
    <property type="protein sequence ID" value="KAJ6027841.1"/>
    <property type="molecule type" value="Genomic_DNA"/>
</dbReference>
<proteinExistence type="predicted"/>
<dbReference type="Proteomes" id="UP001219568">
    <property type="component" value="Unassembled WGS sequence"/>
</dbReference>
<dbReference type="PANTHER" id="PTHR47534">
    <property type="entry name" value="YALI0E05731P"/>
    <property type="match status" value="1"/>
</dbReference>
<dbReference type="InterPro" id="IPR052228">
    <property type="entry name" value="Sec_Metab_Biosynth_Oxidored"/>
</dbReference>
<reference evidence="2" key="2">
    <citation type="submission" date="2023-01" db="EMBL/GenBank/DDBJ databases">
        <authorList>
            <person name="Petersen C."/>
        </authorList>
    </citation>
    <scope>NUCLEOTIDE SEQUENCE</scope>
    <source>
        <strain evidence="2">IBT 15450</strain>
    </source>
</reference>
<dbReference type="GO" id="GO:0016491">
    <property type="term" value="F:oxidoreductase activity"/>
    <property type="evidence" value="ECO:0007669"/>
    <property type="project" value="UniProtKB-KW"/>
</dbReference>
<evidence type="ECO:0000256" key="1">
    <source>
        <dbReference type="ARBA" id="ARBA00023002"/>
    </source>
</evidence>
<reference evidence="2" key="1">
    <citation type="journal article" date="2023" name="IMA Fungus">
        <title>Comparative genomic study of the Penicillium genus elucidates a diverse pangenome and 15 lateral gene transfer events.</title>
        <authorList>
            <person name="Petersen C."/>
            <person name="Sorensen T."/>
            <person name="Nielsen M.R."/>
            <person name="Sondergaard T.E."/>
            <person name="Sorensen J.L."/>
            <person name="Fitzpatrick D.A."/>
            <person name="Frisvad J.C."/>
            <person name="Nielsen K.L."/>
        </authorList>
    </citation>
    <scope>NUCLEOTIDE SEQUENCE</scope>
    <source>
        <strain evidence="2">IBT 15450</strain>
    </source>
</reference>
<evidence type="ECO:0000313" key="2">
    <source>
        <dbReference type="EMBL" id="KAJ6027841.1"/>
    </source>
</evidence>
<accession>A0AAD6I2V9</accession>
<dbReference type="Gene3D" id="3.40.50.720">
    <property type="entry name" value="NAD(P)-binding Rossmann-like Domain"/>
    <property type="match status" value="1"/>
</dbReference>
<sequence length="338" mass="36325">MVSIDTVRKHNSTLKEYGPNLVAVFVGGTSGIGETTARAFVRSTISPRVYLVGRSESRASQIIEELRASNPDGQITFVKGDVSRLHEVDEACKAIQAKEEKVNLLFLSAGIFTAKGRDETDEGLDKKLSLHYYSRMRFLSNLLPQLTKAATSTEGAAGIQRNLSSVVSVLDARGNAPLILKDLSLKDNYSLRNCANHAITMTSLSMEELAAAHPSTSFIHTFPGVVKTGLARDSNFVMKTAMNVLFTIAARWTVPLGESGERHLYTATSPSFTPKGTVGGADAAMGSDGVQGSGAYLVGSDSVTVADQKILHGYREDGTRRTVWQHTLDVFKGIVGGN</sequence>
<name>A0AAD6I2V9_PENCN</name>
<dbReference type="AlphaFoldDB" id="A0AAD6I2V9"/>
<dbReference type="InterPro" id="IPR002347">
    <property type="entry name" value="SDR_fam"/>
</dbReference>
<dbReference type="SUPFAM" id="SSF51735">
    <property type="entry name" value="NAD(P)-binding Rossmann-fold domains"/>
    <property type="match status" value="1"/>
</dbReference>